<evidence type="ECO:0000256" key="1">
    <source>
        <dbReference type="SAM" id="SignalP"/>
    </source>
</evidence>
<name>A0A2W5S533_CERSP</name>
<organism evidence="2 3">
    <name type="scientific">Cereibacter sphaeroides</name>
    <name type="common">Rhodobacter sphaeroides</name>
    <dbReference type="NCBI Taxonomy" id="1063"/>
    <lineage>
        <taxon>Bacteria</taxon>
        <taxon>Pseudomonadati</taxon>
        <taxon>Pseudomonadota</taxon>
        <taxon>Alphaproteobacteria</taxon>
        <taxon>Rhodobacterales</taxon>
        <taxon>Paracoccaceae</taxon>
        <taxon>Cereibacter</taxon>
    </lineage>
</organism>
<keyword evidence="1" id="KW-0732">Signal</keyword>
<gene>
    <name evidence="2" type="ORF">DI533_17090</name>
</gene>
<feature type="signal peptide" evidence="1">
    <location>
        <begin position="1"/>
        <end position="19"/>
    </location>
</feature>
<accession>A0A2W5S533</accession>
<reference evidence="2 3" key="1">
    <citation type="submission" date="2017-08" db="EMBL/GenBank/DDBJ databases">
        <title>Infants hospitalized years apart are colonized by the same room-sourced microbial strains.</title>
        <authorList>
            <person name="Brooks B."/>
            <person name="Olm M.R."/>
            <person name="Firek B.A."/>
            <person name="Baker R."/>
            <person name="Thomas B.C."/>
            <person name="Morowitz M.J."/>
            <person name="Banfield J.F."/>
        </authorList>
    </citation>
    <scope>NUCLEOTIDE SEQUENCE [LARGE SCALE GENOMIC DNA]</scope>
    <source>
        <strain evidence="2">S2_003_000_R2_11</strain>
    </source>
</reference>
<proteinExistence type="predicted"/>
<evidence type="ECO:0000313" key="2">
    <source>
        <dbReference type="EMBL" id="PZQ96152.1"/>
    </source>
</evidence>
<protein>
    <submittedName>
        <fullName evidence="2">Uncharacterized protein</fullName>
    </submittedName>
</protein>
<sequence>MSYQASTALQIGCMTLAMALQASEALPQTSLDCLPPIPPLPVADPITQAEYRHELTQEYLHYFDDTQTYLRCLEAARWNVTEQVNRAIIDYQALSKSAED</sequence>
<dbReference type="EMBL" id="QFQS01000004">
    <property type="protein sequence ID" value="PZQ96152.1"/>
    <property type="molecule type" value="Genomic_DNA"/>
</dbReference>
<evidence type="ECO:0000313" key="3">
    <source>
        <dbReference type="Proteomes" id="UP000248975"/>
    </source>
</evidence>
<dbReference type="AlphaFoldDB" id="A0A2W5S533"/>
<comment type="caution">
    <text evidence="2">The sequence shown here is derived from an EMBL/GenBank/DDBJ whole genome shotgun (WGS) entry which is preliminary data.</text>
</comment>
<feature type="chain" id="PRO_5016000693" evidence="1">
    <location>
        <begin position="20"/>
        <end position="100"/>
    </location>
</feature>
<dbReference type="Proteomes" id="UP000248975">
    <property type="component" value="Unassembled WGS sequence"/>
</dbReference>